<protein>
    <submittedName>
        <fullName evidence="1">Uncharacterized protein</fullName>
    </submittedName>
</protein>
<accession>U4UP39</accession>
<dbReference type="EMBL" id="KB632307">
    <property type="protein sequence ID" value="ERL91911.1"/>
    <property type="molecule type" value="Genomic_DNA"/>
</dbReference>
<reference evidence="1 2" key="1">
    <citation type="journal article" date="2013" name="Genome Biol.">
        <title>Draft genome of the mountain pine beetle, Dendroctonus ponderosae Hopkins, a major forest pest.</title>
        <authorList>
            <person name="Keeling C.I."/>
            <person name="Yuen M.M."/>
            <person name="Liao N.Y."/>
            <person name="Docking T.R."/>
            <person name="Chan S.K."/>
            <person name="Taylor G.A."/>
            <person name="Palmquist D.L."/>
            <person name="Jackman S.D."/>
            <person name="Nguyen A."/>
            <person name="Li M."/>
            <person name="Henderson H."/>
            <person name="Janes J.K."/>
            <person name="Zhao Y."/>
            <person name="Pandoh P."/>
            <person name="Moore R."/>
            <person name="Sperling F.A."/>
            <person name="Huber D.P."/>
            <person name="Birol I."/>
            <person name="Jones S.J."/>
            <person name="Bohlmann J."/>
        </authorList>
    </citation>
    <scope>NUCLEOTIDE SEQUENCE</scope>
</reference>
<sequence length="60" mass="6654">MSALLQITEQSIGITCTTGVSIIRTGCAQLNVRVHEREKLIGPYIIEGNLTGECYRNFKI</sequence>
<dbReference type="Proteomes" id="UP000030742">
    <property type="component" value="Unassembled WGS sequence"/>
</dbReference>
<evidence type="ECO:0000313" key="1">
    <source>
        <dbReference type="EMBL" id="ERL91911.1"/>
    </source>
</evidence>
<name>U4UP39_DENPD</name>
<dbReference type="AlphaFoldDB" id="U4UP39"/>
<gene>
    <name evidence="1" type="ORF">D910_09234</name>
</gene>
<organism evidence="1 2">
    <name type="scientific">Dendroctonus ponderosae</name>
    <name type="common">Mountain pine beetle</name>
    <dbReference type="NCBI Taxonomy" id="77166"/>
    <lineage>
        <taxon>Eukaryota</taxon>
        <taxon>Metazoa</taxon>
        <taxon>Ecdysozoa</taxon>
        <taxon>Arthropoda</taxon>
        <taxon>Hexapoda</taxon>
        <taxon>Insecta</taxon>
        <taxon>Pterygota</taxon>
        <taxon>Neoptera</taxon>
        <taxon>Endopterygota</taxon>
        <taxon>Coleoptera</taxon>
        <taxon>Polyphaga</taxon>
        <taxon>Cucujiformia</taxon>
        <taxon>Curculionidae</taxon>
        <taxon>Scolytinae</taxon>
        <taxon>Dendroctonus</taxon>
    </lineage>
</organism>
<evidence type="ECO:0000313" key="2">
    <source>
        <dbReference type="Proteomes" id="UP000030742"/>
    </source>
</evidence>
<proteinExistence type="predicted"/>